<dbReference type="InterPro" id="IPR010998">
    <property type="entry name" value="Integrase_recombinase_N"/>
</dbReference>
<dbReference type="Pfam" id="PF00589">
    <property type="entry name" value="Phage_integrase"/>
    <property type="match status" value="1"/>
</dbReference>
<sequence length="350" mass="39032">MRVSVAEYRRRFKGTRCDTDRHGNVRWYAIDPQGRKVRLQGEPGSDAWVSAWEAARRGDHIPSMSPAEGTLAHLIREWRKSPDWDRLSPTTKKTRGAILDDMVKTSGDRRVSGITAADIRAGRDQRAATPAAANNRIKIMSAMFKWGMENELCDHNPTRDVKKLKMRRGGHHTWTVEECLAYEARWPLGTPARTAYALTLYLGLRRQDIPRLGPQHRTKEGFMRVPRNKNRGHGEAPQEVWICAPLAEALAATDTGGLTYLQTAQGTPRSVAGLGNKFREWCDAAGLPHCSAHGLRKAVAARMREAGCSIGDIQSVTDHETSAEVDRYTRDAAKKSASKRALQQTFGKQA</sequence>
<accession>A0A3B9GZX6</accession>
<keyword evidence="4" id="KW-0233">DNA recombination</keyword>
<keyword evidence="2" id="KW-0229">DNA integration</keyword>
<proteinExistence type="inferred from homology"/>
<dbReference type="GO" id="GO:0015074">
    <property type="term" value="P:DNA integration"/>
    <property type="evidence" value="ECO:0007669"/>
    <property type="project" value="UniProtKB-KW"/>
</dbReference>
<dbReference type="PANTHER" id="PTHR30629">
    <property type="entry name" value="PROPHAGE INTEGRASE"/>
    <property type="match status" value="1"/>
</dbReference>
<comment type="caution">
    <text evidence="7">The sequence shown here is derived from an EMBL/GenBank/DDBJ whole genome shotgun (WGS) entry which is preliminary data.</text>
</comment>
<dbReference type="InterPro" id="IPR002104">
    <property type="entry name" value="Integrase_catalytic"/>
</dbReference>
<keyword evidence="3" id="KW-0238">DNA-binding</keyword>
<evidence type="ECO:0000256" key="2">
    <source>
        <dbReference type="ARBA" id="ARBA00022908"/>
    </source>
</evidence>
<feature type="region of interest" description="Disordered" evidence="5">
    <location>
        <begin position="331"/>
        <end position="350"/>
    </location>
</feature>
<dbReference type="Gene3D" id="1.10.150.130">
    <property type="match status" value="1"/>
</dbReference>
<name>A0A3B9GZX6_9PROT</name>
<dbReference type="Gene3D" id="1.10.443.10">
    <property type="entry name" value="Intergrase catalytic core"/>
    <property type="match status" value="1"/>
</dbReference>
<dbReference type="InterPro" id="IPR050808">
    <property type="entry name" value="Phage_Integrase"/>
</dbReference>
<dbReference type="InterPro" id="IPR011010">
    <property type="entry name" value="DNA_brk_join_enz"/>
</dbReference>
<dbReference type="Proteomes" id="UP000259610">
    <property type="component" value="Unassembled WGS sequence"/>
</dbReference>
<feature type="compositionally biased region" description="Polar residues" evidence="5">
    <location>
        <begin position="341"/>
        <end position="350"/>
    </location>
</feature>
<feature type="domain" description="Tyr recombinase" evidence="6">
    <location>
        <begin position="185"/>
        <end position="333"/>
    </location>
</feature>
<evidence type="ECO:0000256" key="3">
    <source>
        <dbReference type="ARBA" id="ARBA00023125"/>
    </source>
</evidence>
<dbReference type="SUPFAM" id="SSF56349">
    <property type="entry name" value="DNA breaking-rejoining enzymes"/>
    <property type="match status" value="1"/>
</dbReference>
<dbReference type="EMBL" id="DMAN01000283">
    <property type="protein sequence ID" value="HAE27997.1"/>
    <property type="molecule type" value="Genomic_DNA"/>
</dbReference>
<evidence type="ECO:0000256" key="1">
    <source>
        <dbReference type="ARBA" id="ARBA00008857"/>
    </source>
</evidence>
<dbReference type="InterPro" id="IPR013762">
    <property type="entry name" value="Integrase-like_cat_sf"/>
</dbReference>
<protein>
    <submittedName>
        <fullName evidence="7">Integrase</fullName>
    </submittedName>
</protein>
<gene>
    <name evidence="7" type="ORF">DCG58_12610</name>
</gene>
<dbReference type="GO" id="GO:0003677">
    <property type="term" value="F:DNA binding"/>
    <property type="evidence" value="ECO:0007669"/>
    <property type="project" value="UniProtKB-KW"/>
</dbReference>
<reference evidence="7 8" key="1">
    <citation type="journal article" date="2018" name="Nat. Biotechnol.">
        <title>A standardized bacterial taxonomy based on genome phylogeny substantially revises the tree of life.</title>
        <authorList>
            <person name="Parks D.H."/>
            <person name="Chuvochina M."/>
            <person name="Waite D.W."/>
            <person name="Rinke C."/>
            <person name="Skarshewski A."/>
            <person name="Chaumeil P.A."/>
            <person name="Hugenholtz P."/>
        </authorList>
    </citation>
    <scope>NUCLEOTIDE SEQUENCE [LARGE SCALE GENOMIC DNA]</scope>
    <source>
        <strain evidence="7">UBA8733</strain>
    </source>
</reference>
<evidence type="ECO:0000256" key="5">
    <source>
        <dbReference type="SAM" id="MobiDB-lite"/>
    </source>
</evidence>
<comment type="similarity">
    <text evidence="1">Belongs to the 'phage' integrase family.</text>
</comment>
<organism evidence="7 8">
    <name type="scientific">Hyphomonas adhaerens</name>
    <dbReference type="NCBI Taxonomy" id="81029"/>
    <lineage>
        <taxon>Bacteria</taxon>
        <taxon>Pseudomonadati</taxon>
        <taxon>Pseudomonadota</taxon>
        <taxon>Alphaproteobacteria</taxon>
        <taxon>Hyphomonadales</taxon>
        <taxon>Hyphomonadaceae</taxon>
        <taxon>Hyphomonas</taxon>
    </lineage>
</organism>
<dbReference type="GO" id="GO:0006310">
    <property type="term" value="P:DNA recombination"/>
    <property type="evidence" value="ECO:0007669"/>
    <property type="project" value="UniProtKB-KW"/>
</dbReference>
<evidence type="ECO:0000313" key="8">
    <source>
        <dbReference type="Proteomes" id="UP000259610"/>
    </source>
</evidence>
<evidence type="ECO:0000256" key="4">
    <source>
        <dbReference type="ARBA" id="ARBA00023172"/>
    </source>
</evidence>
<dbReference type="CDD" id="cd00397">
    <property type="entry name" value="DNA_BRE_C"/>
    <property type="match status" value="1"/>
</dbReference>
<dbReference type="AlphaFoldDB" id="A0A3B9GZX6"/>
<evidence type="ECO:0000259" key="6">
    <source>
        <dbReference type="Pfam" id="PF00589"/>
    </source>
</evidence>
<dbReference type="PANTHER" id="PTHR30629:SF2">
    <property type="entry name" value="PROPHAGE INTEGRASE INTS-RELATED"/>
    <property type="match status" value="1"/>
</dbReference>
<evidence type="ECO:0000313" key="7">
    <source>
        <dbReference type="EMBL" id="HAE27997.1"/>
    </source>
</evidence>